<dbReference type="OrthoDB" id="503873at2759"/>
<feature type="binding site" evidence="6">
    <location>
        <position position="34"/>
    </location>
    <ligand>
        <name>ATP</name>
        <dbReference type="ChEBI" id="CHEBI:30616"/>
    </ligand>
</feature>
<dbReference type="EMBL" id="BNCQ01000022">
    <property type="protein sequence ID" value="GIM06612.1"/>
    <property type="molecule type" value="Genomic_DNA"/>
</dbReference>
<dbReference type="PANTHER" id="PTHR24346">
    <property type="entry name" value="MAP/MICROTUBULE AFFINITY-REGULATING KINASE"/>
    <property type="match status" value="1"/>
</dbReference>
<evidence type="ECO:0000256" key="3">
    <source>
        <dbReference type="ARBA" id="ARBA00022741"/>
    </source>
</evidence>
<evidence type="ECO:0000256" key="5">
    <source>
        <dbReference type="ARBA" id="ARBA00022840"/>
    </source>
</evidence>
<feature type="domain" description="Protein kinase" evidence="9">
    <location>
        <begin position="5"/>
        <end position="274"/>
    </location>
</feature>
<evidence type="ECO:0000256" key="1">
    <source>
        <dbReference type="ARBA" id="ARBA00022527"/>
    </source>
</evidence>
<evidence type="ECO:0000313" key="10">
    <source>
        <dbReference type="EMBL" id="GIL83873.1"/>
    </source>
</evidence>
<dbReference type="EMBL" id="BNCP01000028">
    <property type="protein sequence ID" value="GIL83873.1"/>
    <property type="molecule type" value="Genomic_DNA"/>
</dbReference>
<dbReference type="FunFam" id="1.10.510.10:FF:000571">
    <property type="entry name" value="Maternal embryonic leucine zipper kinase"/>
    <property type="match status" value="1"/>
</dbReference>
<dbReference type="InterPro" id="IPR008271">
    <property type="entry name" value="Ser/Thr_kinase_AS"/>
</dbReference>
<comment type="similarity">
    <text evidence="7">Belongs to the protein kinase superfamily.</text>
</comment>
<keyword evidence="4" id="KW-0418">Kinase</keyword>
<dbReference type="Gene3D" id="1.10.510.10">
    <property type="entry name" value="Transferase(Phosphotransferase) domain 1"/>
    <property type="match status" value="1"/>
</dbReference>
<evidence type="ECO:0000256" key="2">
    <source>
        <dbReference type="ARBA" id="ARBA00022679"/>
    </source>
</evidence>
<dbReference type="InterPro" id="IPR017441">
    <property type="entry name" value="Protein_kinase_ATP_BS"/>
</dbReference>
<dbReference type="PROSITE" id="PS50011">
    <property type="entry name" value="PROTEIN_KINASE_DOM"/>
    <property type="match status" value="1"/>
</dbReference>
<evidence type="ECO:0000256" key="8">
    <source>
        <dbReference type="SAM" id="MobiDB-lite"/>
    </source>
</evidence>
<dbReference type="InterPro" id="IPR000719">
    <property type="entry name" value="Prot_kinase_dom"/>
</dbReference>
<evidence type="ECO:0000313" key="12">
    <source>
        <dbReference type="Proteomes" id="UP000722791"/>
    </source>
</evidence>
<dbReference type="PANTHER" id="PTHR24346:SF82">
    <property type="entry name" value="KP78A-RELATED"/>
    <property type="match status" value="1"/>
</dbReference>
<evidence type="ECO:0000313" key="11">
    <source>
        <dbReference type="EMBL" id="GIM06610.1"/>
    </source>
</evidence>
<sequence>MAARFQKVKLLGQGGFGTVHVVIDIETNRVLAMKTLKKGYPSKYVADELDNHQLLRHPHIVYCEEVFIDDTSLCIVMEYANCGSLLDLVKLRRGLEEIYARWFFQQLILALHFCHNRGIAHRDIKPENLLLHIYEDLKYPVPILKMCDFGLSKAVVLPGASAKSCVGTVRYMAPEVLKNNEMDYDAMMADVWSCGVVLYVMLYGRYPFDSKGADRVISKEQKVRRMLDRMKREAYVLNPDVSVTDECMNLLRGMLKPAPDQRLTIEKIMAHPWFKKDLPKGAHEMNTDCLNEPVPPKHQKLVEIIRLLRMGCPVGRLLITNLRVGTTFGEEVPPEEGTLLGAAGREEEVRKPPEQPIKVLSTQAPSRTGRRASRQRGSQPGRPMTCMPFSSINWCESMRGAGRGRSIAFSVL</sequence>
<dbReference type="EMBL" id="BNCQ01000022">
    <property type="protein sequence ID" value="GIM06613.1"/>
    <property type="molecule type" value="Genomic_DNA"/>
</dbReference>
<dbReference type="GO" id="GO:0005737">
    <property type="term" value="C:cytoplasm"/>
    <property type="evidence" value="ECO:0007669"/>
    <property type="project" value="TreeGrafter"/>
</dbReference>
<keyword evidence="5 6" id="KW-0067">ATP-binding</keyword>
<reference evidence="11" key="1">
    <citation type="journal article" date="2021" name="Proc. Natl. Acad. Sci. U.S.A.">
        <title>Three genomes in the algal genus Volvox reveal the fate of a haploid sex-determining region after a transition to homothallism.</title>
        <authorList>
            <person name="Yamamoto K."/>
            <person name="Hamaji T."/>
            <person name="Kawai-Toyooka H."/>
            <person name="Matsuzaki R."/>
            <person name="Takahashi F."/>
            <person name="Nishimura Y."/>
            <person name="Kawachi M."/>
            <person name="Noguchi H."/>
            <person name="Minakuchi Y."/>
            <person name="Umen J.G."/>
            <person name="Toyoda A."/>
            <person name="Nozaki H."/>
        </authorList>
    </citation>
    <scope>NUCLEOTIDE SEQUENCE</scope>
    <source>
        <strain evidence="11">NIES-3785</strain>
        <strain evidence="10">NIES-3786</strain>
    </source>
</reference>
<keyword evidence="1 7" id="KW-0723">Serine/threonine-protein kinase</keyword>
<proteinExistence type="inferred from homology"/>
<dbReference type="AlphaFoldDB" id="A0A8J4LR74"/>
<dbReference type="Proteomes" id="UP000747110">
    <property type="component" value="Unassembled WGS sequence"/>
</dbReference>
<keyword evidence="3 6" id="KW-0547">Nucleotide-binding</keyword>
<evidence type="ECO:0000256" key="7">
    <source>
        <dbReference type="RuleBase" id="RU000304"/>
    </source>
</evidence>
<dbReference type="EMBL" id="BNCQ01000022">
    <property type="protein sequence ID" value="GIM06610.1"/>
    <property type="molecule type" value="Genomic_DNA"/>
</dbReference>
<feature type="region of interest" description="Disordered" evidence="8">
    <location>
        <begin position="345"/>
        <end position="384"/>
    </location>
</feature>
<dbReference type="InterPro" id="IPR011009">
    <property type="entry name" value="Kinase-like_dom_sf"/>
</dbReference>
<name>A0A8J4LR74_9CHLO</name>
<dbReference type="GO" id="GO:0004674">
    <property type="term" value="F:protein serine/threonine kinase activity"/>
    <property type="evidence" value="ECO:0007669"/>
    <property type="project" value="UniProtKB-KW"/>
</dbReference>
<dbReference type="SMART" id="SM00220">
    <property type="entry name" value="S_TKc"/>
    <property type="match status" value="1"/>
</dbReference>
<dbReference type="SUPFAM" id="SSF56112">
    <property type="entry name" value="Protein kinase-like (PK-like)"/>
    <property type="match status" value="1"/>
</dbReference>
<dbReference type="Proteomes" id="UP000722791">
    <property type="component" value="Unassembled WGS sequence"/>
</dbReference>
<evidence type="ECO:0000259" key="9">
    <source>
        <dbReference type="PROSITE" id="PS50011"/>
    </source>
</evidence>
<keyword evidence="13" id="KW-1185">Reference proteome</keyword>
<dbReference type="PROSITE" id="PS00108">
    <property type="entry name" value="PROTEIN_KINASE_ST"/>
    <property type="match status" value="1"/>
</dbReference>
<dbReference type="EMBL" id="BNCQ01000022">
    <property type="protein sequence ID" value="GIM06611.1"/>
    <property type="molecule type" value="Genomic_DNA"/>
</dbReference>
<protein>
    <recommendedName>
        <fullName evidence="9">Protein kinase domain-containing protein</fullName>
    </recommendedName>
</protein>
<comment type="caution">
    <text evidence="11">The sequence shown here is derived from an EMBL/GenBank/DDBJ whole genome shotgun (WGS) entry which is preliminary data.</text>
</comment>
<gene>
    <name evidence="10" type="ORF">Vretifemale_12596</name>
    <name evidence="11" type="ORF">Vretimale_10883</name>
</gene>
<keyword evidence="2" id="KW-0808">Transferase</keyword>
<organism evidence="11 12">
    <name type="scientific">Volvox reticuliferus</name>
    <dbReference type="NCBI Taxonomy" id="1737510"/>
    <lineage>
        <taxon>Eukaryota</taxon>
        <taxon>Viridiplantae</taxon>
        <taxon>Chlorophyta</taxon>
        <taxon>core chlorophytes</taxon>
        <taxon>Chlorophyceae</taxon>
        <taxon>CS clade</taxon>
        <taxon>Chlamydomonadales</taxon>
        <taxon>Volvocaceae</taxon>
        <taxon>Volvox</taxon>
    </lineage>
</organism>
<evidence type="ECO:0000313" key="13">
    <source>
        <dbReference type="Proteomes" id="UP000747110"/>
    </source>
</evidence>
<accession>A0A8J4LR74</accession>
<dbReference type="GO" id="GO:0035556">
    <property type="term" value="P:intracellular signal transduction"/>
    <property type="evidence" value="ECO:0007669"/>
    <property type="project" value="TreeGrafter"/>
</dbReference>
<dbReference type="Pfam" id="PF00069">
    <property type="entry name" value="Pkinase"/>
    <property type="match status" value="1"/>
</dbReference>
<evidence type="ECO:0000256" key="4">
    <source>
        <dbReference type="ARBA" id="ARBA00022777"/>
    </source>
</evidence>
<dbReference type="GO" id="GO:0005524">
    <property type="term" value="F:ATP binding"/>
    <property type="evidence" value="ECO:0007669"/>
    <property type="project" value="UniProtKB-UniRule"/>
</dbReference>
<dbReference type="PROSITE" id="PS00107">
    <property type="entry name" value="PROTEIN_KINASE_ATP"/>
    <property type="match status" value="1"/>
</dbReference>
<evidence type="ECO:0000256" key="6">
    <source>
        <dbReference type="PROSITE-ProRule" id="PRU10141"/>
    </source>
</evidence>
<dbReference type="EMBL" id="BNCQ01000022">
    <property type="protein sequence ID" value="GIM06609.1"/>
    <property type="molecule type" value="Genomic_DNA"/>
</dbReference>